<keyword evidence="1" id="KW-0472">Membrane</keyword>
<evidence type="ECO:0000256" key="1">
    <source>
        <dbReference type="SAM" id="Phobius"/>
    </source>
</evidence>
<feature type="transmembrane region" description="Helical" evidence="1">
    <location>
        <begin position="1021"/>
        <end position="1041"/>
    </location>
</feature>
<keyword evidence="3" id="KW-1185">Reference proteome</keyword>
<dbReference type="Proteomes" id="UP000789901">
    <property type="component" value="Unassembled WGS sequence"/>
</dbReference>
<evidence type="ECO:0000313" key="3">
    <source>
        <dbReference type="Proteomes" id="UP000789901"/>
    </source>
</evidence>
<dbReference type="SUPFAM" id="SSF50978">
    <property type="entry name" value="WD40 repeat-like"/>
    <property type="match status" value="1"/>
</dbReference>
<dbReference type="EMBL" id="CAJVQB010006949">
    <property type="protein sequence ID" value="CAG8694462.1"/>
    <property type="molecule type" value="Genomic_DNA"/>
</dbReference>
<evidence type="ECO:0000313" key="2">
    <source>
        <dbReference type="EMBL" id="CAG8694462.1"/>
    </source>
</evidence>
<reference evidence="2 3" key="1">
    <citation type="submission" date="2021-06" db="EMBL/GenBank/DDBJ databases">
        <authorList>
            <person name="Kallberg Y."/>
            <person name="Tangrot J."/>
            <person name="Rosling A."/>
        </authorList>
    </citation>
    <scope>NUCLEOTIDE SEQUENCE [LARGE SCALE GENOMIC DNA]</scope>
    <source>
        <strain evidence="2 3">120-4 pot B 10/14</strain>
    </source>
</reference>
<protein>
    <submittedName>
        <fullName evidence="2">31509_t:CDS:1</fullName>
    </submittedName>
</protein>
<name>A0ABN7UX19_GIGMA</name>
<keyword evidence="1" id="KW-0812">Transmembrane</keyword>
<keyword evidence="1" id="KW-1133">Transmembrane helix</keyword>
<feature type="transmembrane region" description="Helical" evidence="1">
    <location>
        <begin position="934"/>
        <end position="954"/>
    </location>
</feature>
<feature type="transmembrane region" description="Helical" evidence="1">
    <location>
        <begin position="894"/>
        <end position="913"/>
    </location>
</feature>
<organism evidence="2 3">
    <name type="scientific">Gigaspora margarita</name>
    <dbReference type="NCBI Taxonomy" id="4874"/>
    <lineage>
        <taxon>Eukaryota</taxon>
        <taxon>Fungi</taxon>
        <taxon>Fungi incertae sedis</taxon>
        <taxon>Mucoromycota</taxon>
        <taxon>Glomeromycotina</taxon>
        <taxon>Glomeromycetes</taxon>
        <taxon>Diversisporales</taxon>
        <taxon>Gigasporaceae</taxon>
        <taxon>Gigaspora</taxon>
    </lineage>
</organism>
<dbReference type="InterPro" id="IPR036322">
    <property type="entry name" value="WD40_repeat_dom_sf"/>
</dbReference>
<accession>A0ABN7UX19</accession>
<proteinExistence type="predicted"/>
<sequence length="1155" mass="135758">MSTKNPKESIVEFEEDGEIKELYLATNPYGNFVVEFELLLSELSEFNESKLRKYKFRMFNVDKLEKDDYSNLKASKALSYRKLSGIGTSKTFEFTTTQSDLISSENKLNWSVAVSNRLFKKKAHKSTARLLAISCISKDDMTYKDPKKPKDPNDTSGFTIVFFIDQEDYSIKKILTLNNCGGKVKLFSKYKVPAKADNNSQNMDKKNIDEDNQNTDIKKTSENQTLDKFFLIIFNAYGIHKYHFKHLNINVTTAKIRSFKYPKRIYNALNKNKKFGPEFNQKYIQKCLNLHYFLVDTTDEGAQYMELYDIRTNQLVNTFKRQNLNSLNLIADIPDCVAISHNNKLLAYASGNYVKLYSIDCGLEIASIEIIKNVKESVADYYDDYFMHFFNDDENLLIYQSINQWATWNIFGLEQKLIELKDHHLEFDLKMSNIFSNDNCYHLERANSIIIIVKNKEVNKETKFSNEKYIYDGFISDYLKIENVNPNFKTLSPTESFAEKTIEKEKYFIFDLEHKKSELDDYYHIFEPWLYNSDVKGTPRYSVYLDKKNETLLLIGNHTIQVWHDRAKKDQAKQDPDKHRTLEFISVIDKEENNNISIEKIEYTIRKFKISFNDSKDEIEMGCDDDIIHTVIEACVRYDLLGILIEAKEKQLIRHILFNEKKYIDSPEDSIRKTLDYLVYKLEKNEHSNDKMSDYGHLLHEKSIHMPQYSSWVGKDDTIHRAYKRYLLEYYSNKAVEDIGWMISVGEILPILYNKSRKNGLDIPYFDFLTIPPSISNSLEVFIPITQLIPLDSDLKVEEISIEKIPDVQMVPFVDFATNNKTFMKLKGNKFTNFLKSLIFPNKFLPLELITIPILSIIEKVESDYNDPFYFNPSIEAIMNFMWHASQSHWRNTLYIFIIYFLSYSIITWMYVAHMEVTGDLQHILMFKYFKDPFNYVDLFSLILPFIISVYILIEYYTIEDGFKYAETYIGLSESPTTSEVMNGSTIIYNMTGEAPENLFSNPFTAIISAYNWDSIALNTWGFWPLAIINLLGNIVFIILLQNVIISFMSAAFESAEKRTVLYYQSRLINEYAHLEDSAFTSGRSYFDKQLKHKLKVKYVCFYDNPSITEAWKDESIRWKSIPIYWNVERQIATEDDCKFFIEHEDIRFIWIKKK</sequence>
<comment type="caution">
    <text evidence="2">The sequence shown here is derived from an EMBL/GenBank/DDBJ whole genome shotgun (WGS) entry which is preliminary data.</text>
</comment>
<gene>
    <name evidence="2" type="ORF">GMARGA_LOCUS11723</name>
</gene>